<dbReference type="InterPro" id="IPR000276">
    <property type="entry name" value="GPCR_Rhodpsn"/>
</dbReference>
<sequence length="102" mass="11437">MCIPHELYSTLVEQYPWYLGPQLCRLRNFLAELTPAVSVLTITCFTVERYIAIAHPLRVQMVSSFKRTMLIILSIWLLAATACLPVGFASKPVGYAVYPAGM</sequence>
<evidence type="ECO:0000256" key="8">
    <source>
        <dbReference type="SAM" id="Phobius"/>
    </source>
</evidence>
<dbReference type="Proteomes" id="UP000215902">
    <property type="component" value="Unassembled WGS sequence"/>
</dbReference>
<evidence type="ECO:0000256" key="1">
    <source>
        <dbReference type="ARBA" id="ARBA00004141"/>
    </source>
</evidence>
<reference evidence="10 11" key="1">
    <citation type="submission" date="2017-06" db="EMBL/GenBank/DDBJ databases">
        <title>A platform for efficient transgenesis in Macrostomum lignano, a flatworm model organism for stem cell research.</title>
        <authorList>
            <person name="Berezikov E."/>
        </authorList>
    </citation>
    <scope>NUCLEOTIDE SEQUENCE [LARGE SCALE GENOMIC DNA]</scope>
    <source>
        <strain evidence="10">DV1</strain>
        <tissue evidence="10">Whole organism</tissue>
    </source>
</reference>
<keyword evidence="5 8" id="KW-0472">Membrane</keyword>
<evidence type="ECO:0000256" key="4">
    <source>
        <dbReference type="ARBA" id="ARBA00023040"/>
    </source>
</evidence>
<dbReference type="STRING" id="282301.A0A267EH15"/>
<dbReference type="PANTHER" id="PTHR24243:SF208">
    <property type="entry name" value="PYROKININ-1 RECEPTOR"/>
    <property type="match status" value="1"/>
</dbReference>
<name>A0A267EH15_9PLAT</name>
<dbReference type="PANTHER" id="PTHR24243">
    <property type="entry name" value="G-PROTEIN COUPLED RECEPTOR"/>
    <property type="match status" value="1"/>
</dbReference>
<keyword evidence="3 8" id="KW-1133">Transmembrane helix</keyword>
<dbReference type="PROSITE" id="PS00237">
    <property type="entry name" value="G_PROTEIN_RECEP_F1_1"/>
    <property type="match status" value="1"/>
</dbReference>
<evidence type="ECO:0000313" key="10">
    <source>
        <dbReference type="EMBL" id="PAA60811.1"/>
    </source>
</evidence>
<organism evidence="10 11">
    <name type="scientific">Macrostomum lignano</name>
    <dbReference type="NCBI Taxonomy" id="282301"/>
    <lineage>
        <taxon>Eukaryota</taxon>
        <taxon>Metazoa</taxon>
        <taxon>Spiralia</taxon>
        <taxon>Lophotrochozoa</taxon>
        <taxon>Platyhelminthes</taxon>
        <taxon>Rhabditophora</taxon>
        <taxon>Macrostomorpha</taxon>
        <taxon>Macrostomida</taxon>
        <taxon>Macrostomidae</taxon>
        <taxon>Macrostomum</taxon>
    </lineage>
</organism>
<feature type="domain" description="G-protein coupled receptors family 1 profile" evidence="9">
    <location>
        <begin position="1"/>
        <end position="102"/>
    </location>
</feature>
<comment type="subcellular location">
    <subcellularLocation>
        <location evidence="1">Membrane</location>
        <topology evidence="1">Multi-pass membrane protein</topology>
    </subcellularLocation>
</comment>
<keyword evidence="2 8" id="KW-0812">Transmembrane</keyword>
<dbReference type="PROSITE" id="PS50262">
    <property type="entry name" value="G_PROTEIN_RECEP_F1_2"/>
    <property type="match status" value="1"/>
</dbReference>
<evidence type="ECO:0000256" key="2">
    <source>
        <dbReference type="ARBA" id="ARBA00022692"/>
    </source>
</evidence>
<gene>
    <name evidence="10" type="ORF">BOX15_Mlig006270g1</name>
</gene>
<dbReference type="SUPFAM" id="SSF81321">
    <property type="entry name" value="Family A G protein-coupled receptor-like"/>
    <property type="match status" value="1"/>
</dbReference>
<evidence type="ECO:0000256" key="3">
    <source>
        <dbReference type="ARBA" id="ARBA00022989"/>
    </source>
</evidence>
<protein>
    <recommendedName>
        <fullName evidence="9">G-protein coupled receptors family 1 profile domain-containing protein</fullName>
    </recommendedName>
</protein>
<keyword evidence="6" id="KW-0675">Receptor</keyword>
<evidence type="ECO:0000259" key="9">
    <source>
        <dbReference type="PROSITE" id="PS50262"/>
    </source>
</evidence>
<evidence type="ECO:0000313" key="11">
    <source>
        <dbReference type="Proteomes" id="UP000215902"/>
    </source>
</evidence>
<dbReference type="GO" id="GO:0005886">
    <property type="term" value="C:plasma membrane"/>
    <property type="evidence" value="ECO:0007669"/>
    <property type="project" value="TreeGrafter"/>
</dbReference>
<dbReference type="EMBL" id="NIVC01002109">
    <property type="protein sequence ID" value="PAA60811.1"/>
    <property type="molecule type" value="Genomic_DNA"/>
</dbReference>
<evidence type="ECO:0000256" key="5">
    <source>
        <dbReference type="ARBA" id="ARBA00023136"/>
    </source>
</evidence>
<comment type="caution">
    <text evidence="10">The sequence shown here is derived from an EMBL/GenBank/DDBJ whole genome shotgun (WGS) entry which is preliminary data.</text>
</comment>
<feature type="transmembrane region" description="Helical" evidence="8">
    <location>
        <begin position="68"/>
        <end position="88"/>
    </location>
</feature>
<accession>A0A267EH15</accession>
<dbReference type="OrthoDB" id="10055550at2759"/>
<dbReference type="Pfam" id="PF00001">
    <property type="entry name" value="7tm_1"/>
    <property type="match status" value="1"/>
</dbReference>
<evidence type="ECO:0000256" key="7">
    <source>
        <dbReference type="ARBA" id="ARBA00023224"/>
    </source>
</evidence>
<keyword evidence="7" id="KW-0807">Transducer</keyword>
<keyword evidence="4" id="KW-0297">G-protein coupled receptor</keyword>
<keyword evidence="11" id="KW-1185">Reference proteome</keyword>
<dbReference type="AlphaFoldDB" id="A0A267EH15"/>
<dbReference type="InterPro" id="IPR017452">
    <property type="entry name" value="GPCR_Rhodpsn_7TM"/>
</dbReference>
<dbReference type="Gene3D" id="1.20.1070.10">
    <property type="entry name" value="Rhodopsin 7-helix transmembrane proteins"/>
    <property type="match status" value="1"/>
</dbReference>
<evidence type="ECO:0000256" key="6">
    <source>
        <dbReference type="ARBA" id="ARBA00023170"/>
    </source>
</evidence>
<proteinExistence type="predicted"/>
<dbReference type="GO" id="GO:0008188">
    <property type="term" value="F:neuropeptide receptor activity"/>
    <property type="evidence" value="ECO:0007669"/>
    <property type="project" value="TreeGrafter"/>
</dbReference>